<feature type="signal peptide" evidence="2">
    <location>
        <begin position="1"/>
        <end position="18"/>
    </location>
</feature>
<comment type="caution">
    <text evidence="3">The sequence shown here is derived from an EMBL/GenBank/DDBJ whole genome shotgun (WGS) entry which is preliminary data.</text>
</comment>
<dbReference type="AlphaFoldDB" id="A0A4S8X393"/>
<evidence type="ECO:0000313" key="4">
    <source>
        <dbReference type="EMBL" id="THY77187.1"/>
    </source>
</evidence>
<evidence type="ECO:0000313" key="6">
    <source>
        <dbReference type="Proteomes" id="UP000310687"/>
    </source>
</evidence>
<evidence type="ECO:0000256" key="1">
    <source>
        <dbReference type="SAM" id="MobiDB-lite"/>
    </source>
</evidence>
<evidence type="ECO:0000256" key="2">
    <source>
        <dbReference type="SAM" id="SignalP"/>
    </source>
</evidence>
<dbReference type="EMBL" id="QZAL01000201">
    <property type="protein sequence ID" value="THW33712.1"/>
    <property type="molecule type" value="Genomic_DNA"/>
</dbReference>
<accession>A0A4S8X393</accession>
<gene>
    <name evidence="4" type="ORF">D6C94_02590</name>
    <name evidence="3" type="ORF">D6D22_08994</name>
</gene>
<reference evidence="5 6" key="1">
    <citation type="submission" date="2018-10" db="EMBL/GenBank/DDBJ databases">
        <title>Fifty Aureobasidium pullulans genomes reveal a recombining polyextremotolerant generalist.</title>
        <authorList>
            <person name="Gostincar C."/>
            <person name="Turk M."/>
            <person name="Zajc J."/>
            <person name="Gunde-Cimerman N."/>
        </authorList>
    </citation>
    <scope>NUCLEOTIDE SEQUENCE [LARGE SCALE GENOMIC DNA]</scope>
    <source>
        <strain evidence="3 6">EXF-11013</strain>
        <strain evidence="4 5">EXF-4256</strain>
    </source>
</reference>
<proteinExistence type="predicted"/>
<evidence type="ECO:0008006" key="7">
    <source>
        <dbReference type="Google" id="ProtNLM"/>
    </source>
</evidence>
<dbReference type="EMBL" id="QZBJ01000012">
    <property type="protein sequence ID" value="THY77187.1"/>
    <property type="molecule type" value="Genomic_DNA"/>
</dbReference>
<sequence>MACWGRVSFSLNLSRCFAIWSVPEKAVGPTTSRVPLRLFRTTSLRRFHSGYHQVGGLSPPSLPQPPFSGPKDLGLRRRQEAAITGPRHTNHIVY</sequence>
<name>A0A4S8X393_AURPU</name>
<dbReference type="Proteomes" id="UP000310687">
    <property type="component" value="Unassembled WGS sequence"/>
</dbReference>
<evidence type="ECO:0000313" key="5">
    <source>
        <dbReference type="Proteomes" id="UP000305064"/>
    </source>
</evidence>
<keyword evidence="2" id="KW-0732">Signal</keyword>
<feature type="region of interest" description="Disordered" evidence="1">
    <location>
        <begin position="54"/>
        <end position="73"/>
    </location>
</feature>
<organism evidence="3 6">
    <name type="scientific">Aureobasidium pullulans</name>
    <name type="common">Black yeast</name>
    <name type="synonym">Pullularia pullulans</name>
    <dbReference type="NCBI Taxonomy" id="5580"/>
    <lineage>
        <taxon>Eukaryota</taxon>
        <taxon>Fungi</taxon>
        <taxon>Dikarya</taxon>
        <taxon>Ascomycota</taxon>
        <taxon>Pezizomycotina</taxon>
        <taxon>Dothideomycetes</taxon>
        <taxon>Dothideomycetidae</taxon>
        <taxon>Dothideales</taxon>
        <taxon>Saccotheciaceae</taxon>
        <taxon>Aureobasidium</taxon>
    </lineage>
</organism>
<evidence type="ECO:0000313" key="3">
    <source>
        <dbReference type="EMBL" id="THW33712.1"/>
    </source>
</evidence>
<feature type="chain" id="PRO_5030100716" description="Secreted protein" evidence="2">
    <location>
        <begin position="19"/>
        <end position="94"/>
    </location>
</feature>
<dbReference type="Proteomes" id="UP000305064">
    <property type="component" value="Unassembled WGS sequence"/>
</dbReference>
<protein>
    <recommendedName>
        <fullName evidence="7">Secreted protein</fullName>
    </recommendedName>
</protein>